<protein>
    <submittedName>
        <fullName evidence="1">Uncharacterized protein</fullName>
    </submittedName>
</protein>
<dbReference type="AlphaFoldDB" id="A0A0P5CPI7"/>
<name>A0A0P5CPI7_9CRUS</name>
<reference evidence="1" key="1">
    <citation type="submission" date="2015-10" db="EMBL/GenBank/DDBJ databases">
        <title>EvidentialGene: Evidence-directed Construction of Complete mRNA Transcriptomes without Genomes.</title>
        <authorList>
            <person name="Gilbert D.G."/>
        </authorList>
    </citation>
    <scope>NUCLEOTIDE SEQUENCE</scope>
</reference>
<organism evidence="1">
    <name type="scientific">Daphnia magna</name>
    <dbReference type="NCBI Taxonomy" id="35525"/>
    <lineage>
        <taxon>Eukaryota</taxon>
        <taxon>Metazoa</taxon>
        <taxon>Ecdysozoa</taxon>
        <taxon>Arthropoda</taxon>
        <taxon>Crustacea</taxon>
        <taxon>Branchiopoda</taxon>
        <taxon>Diplostraca</taxon>
        <taxon>Cladocera</taxon>
        <taxon>Anomopoda</taxon>
        <taxon>Daphniidae</taxon>
        <taxon>Daphnia</taxon>
    </lineage>
</organism>
<dbReference type="EMBL" id="GDIQ01012277">
    <property type="protein sequence ID" value="JAN82460.1"/>
    <property type="molecule type" value="Transcribed_RNA"/>
</dbReference>
<accession>A0A0P5CPI7</accession>
<evidence type="ECO:0000313" key="1">
    <source>
        <dbReference type="EMBL" id="JAN82460.1"/>
    </source>
</evidence>
<sequence length="85" mass="9354">MGGVQSERAQLGDRIGLFQRDITKDSIIINSTARKGNGSMQTMYVYIYQLANAVVSGPATSRQAACPGNRHALLTIPSRWQKKMK</sequence>
<proteinExistence type="predicted"/>